<dbReference type="STRING" id="5866.A0A061D630"/>
<dbReference type="GeneID" id="24562915"/>
<name>A0A061D630_BABBI</name>
<dbReference type="KEGG" id="bbig:BBBOND_0106830"/>
<dbReference type="SMART" id="SM00212">
    <property type="entry name" value="UBCc"/>
    <property type="match status" value="1"/>
</dbReference>
<evidence type="ECO:0000256" key="1">
    <source>
        <dbReference type="SAM" id="MobiDB-lite"/>
    </source>
</evidence>
<sequence length="434" mass="49150">MADSSDPGRRDSVDQGSFRSAPKHRNAGDISLEQIATRKDECVRFLEKRSLDLLSFTYSLSPERAQEFNRVLEGDMDRMLLDAHKQLAMYRLYGAGGDGSFSKYRLNHLETIAREAEECYERFERAKRLNPYPNVTAIVPIFGTDDLERRVRQSLAEQENVNKAFANLKDNCKRLLESSEHVKKMIRNLREQNQLIFFKHLRVSSLIDEVATSLGVCVRDNVAEDLHSACLSQAASEFTVDSWVRKIKECQATMQTIRTEARTYFWGKESDSSADKQLLTEDEQLSSLELPDNVTLRPFDLNDLSRLELTVRAPEGIWRDIPVRFECVVPEGYPHERLRVRCLSAVGVSAEDVTGLQIKHPNILGSNAPKCAGAVCLNIIREDWRPMYTVGTAALGLLNLLVEPQSFEPLDAEAAQLLTSDPDRLRELSLNDAT</sequence>
<feature type="region of interest" description="Disordered" evidence="1">
    <location>
        <begin position="1"/>
        <end position="24"/>
    </location>
</feature>
<evidence type="ECO:0000313" key="3">
    <source>
        <dbReference type="EMBL" id="CDR94374.1"/>
    </source>
</evidence>
<accession>A0A061D630</accession>
<dbReference type="InterPro" id="IPR016135">
    <property type="entry name" value="UBQ-conjugating_enzyme/RWD"/>
</dbReference>
<dbReference type="AlphaFoldDB" id="A0A061D630"/>
<dbReference type="CDD" id="cd23794">
    <property type="entry name" value="UBCc_UBE2F_UBE2M"/>
    <property type="match status" value="1"/>
</dbReference>
<evidence type="ECO:0000313" key="4">
    <source>
        <dbReference type="Proteomes" id="UP000033188"/>
    </source>
</evidence>
<dbReference type="EMBL" id="LK391707">
    <property type="protein sequence ID" value="CDR94374.1"/>
    <property type="molecule type" value="Genomic_DNA"/>
</dbReference>
<dbReference type="SUPFAM" id="SSF54495">
    <property type="entry name" value="UBC-like"/>
    <property type="match status" value="1"/>
</dbReference>
<dbReference type="OrthoDB" id="365080at2759"/>
<dbReference type="Pfam" id="PF00179">
    <property type="entry name" value="UQ_con"/>
    <property type="match status" value="1"/>
</dbReference>
<evidence type="ECO:0000259" key="2">
    <source>
        <dbReference type="PROSITE" id="PS50127"/>
    </source>
</evidence>
<keyword evidence="4" id="KW-1185">Reference proteome</keyword>
<dbReference type="InterPro" id="IPR000608">
    <property type="entry name" value="UBC"/>
</dbReference>
<dbReference type="RefSeq" id="XP_012766560.1">
    <property type="nucleotide sequence ID" value="XM_012911106.1"/>
</dbReference>
<dbReference type="PANTHER" id="PTHR24067">
    <property type="entry name" value="UBIQUITIN-CONJUGATING ENZYME E2"/>
    <property type="match status" value="1"/>
</dbReference>
<gene>
    <name evidence="3" type="ORF">BBBOND_0106830</name>
</gene>
<dbReference type="Proteomes" id="UP000033188">
    <property type="component" value="Chromosome 1"/>
</dbReference>
<dbReference type="OMA" id="YPHERLR"/>
<feature type="domain" description="UBC core" evidence="2">
    <location>
        <begin position="273"/>
        <end position="434"/>
    </location>
</feature>
<dbReference type="VEuPathDB" id="PiroplasmaDB:BBBOND_0106830"/>
<protein>
    <recommendedName>
        <fullName evidence="2">UBC core domain-containing protein</fullName>
    </recommendedName>
</protein>
<dbReference type="Gene3D" id="3.10.110.10">
    <property type="entry name" value="Ubiquitin Conjugating Enzyme"/>
    <property type="match status" value="1"/>
</dbReference>
<dbReference type="PROSITE" id="PS50127">
    <property type="entry name" value="UBC_2"/>
    <property type="match status" value="1"/>
</dbReference>
<dbReference type="InterPro" id="IPR050113">
    <property type="entry name" value="Ub_conjugating_enzyme"/>
</dbReference>
<organism evidence="3 4">
    <name type="scientific">Babesia bigemina</name>
    <dbReference type="NCBI Taxonomy" id="5866"/>
    <lineage>
        <taxon>Eukaryota</taxon>
        <taxon>Sar</taxon>
        <taxon>Alveolata</taxon>
        <taxon>Apicomplexa</taxon>
        <taxon>Aconoidasida</taxon>
        <taxon>Piroplasmida</taxon>
        <taxon>Babesiidae</taxon>
        <taxon>Babesia</taxon>
    </lineage>
</organism>
<proteinExistence type="predicted"/>
<reference evidence="4" key="1">
    <citation type="journal article" date="2014" name="Nucleic Acids Res.">
        <title>The evolutionary dynamics of variant antigen genes in Babesia reveal a history of genomic innovation underlying host-parasite interaction.</title>
        <authorList>
            <person name="Jackson A.P."/>
            <person name="Otto T.D."/>
            <person name="Darby A."/>
            <person name="Ramaprasad A."/>
            <person name="Xia D."/>
            <person name="Echaide I.E."/>
            <person name="Farber M."/>
            <person name="Gahlot S."/>
            <person name="Gamble J."/>
            <person name="Gupta D."/>
            <person name="Gupta Y."/>
            <person name="Jackson L."/>
            <person name="Malandrin L."/>
            <person name="Malas T.B."/>
            <person name="Moussa E."/>
            <person name="Nair M."/>
            <person name="Reid A.J."/>
            <person name="Sanders M."/>
            <person name="Sharma J."/>
            <person name="Tracey A."/>
            <person name="Quail M.A."/>
            <person name="Weir W."/>
            <person name="Wastling J.M."/>
            <person name="Hall N."/>
            <person name="Willadsen P."/>
            <person name="Lingelbach K."/>
            <person name="Shiels B."/>
            <person name="Tait A."/>
            <person name="Berriman M."/>
            <person name="Allred D.R."/>
            <person name="Pain A."/>
        </authorList>
    </citation>
    <scope>NUCLEOTIDE SEQUENCE [LARGE SCALE GENOMIC DNA]</scope>
    <source>
        <strain evidence="4">Bond</strain>
    </source>
</reference>
<feature type="compositionally biased region" description="Basic and acidic residues" evidence="1">
    <location>
        <begin position="1"/>
        <end position="13"/>
    </location>
</feature>